<dbReference type="AlphaFoldDB" id="A0AAN5D171"/>
<feature type="domain" description="DUF7869" evidence="2">
    <location>
        <begin position="254"/>
        <end position="357"/>
    </location>
</feature>
<gene>
    <name evidence="3" type="ORF">PMAYCL1PPCAC_23977</name>
    <name evidence="4" type="ORF">PMAYCL1PPCAC_23978</name>
</gene>
<dbReference type="Proteomes" id="UP001328107">
    <property type="component" value="Unassembled WGS sequence"/>
</dbReference>
<feature type="non-terminal residue" evidence="3">
    <location>
        <position position="383"/>
    </location>
</feature>
<dbReference type="Pfam" id="PF25273">
    <property type="entry name" value="DUF7869"/>
    <property type="match status" value="1"/>
</dbReference>
<dbReference type="EMBL" id="BTRK01000005">
    <property type="protein sequence ID" value="GMR53783.1"/>
    <property type="molecule type" value="Genomic_DNA"/>
</dbReference>
<accession>A0AAN5D171</accession>
<organism evidence="3 5">
    <name type="scientific">Pristionchus mayeri</name>
    <dbReference type="NCBI Taxonomy" id="1317129"/>
    <lineage>
        <taxon>Eukaryota</taxon>
        <taxon>Metazoa</taxon>
        <taxon>Ecdysozoa</taxon>
        <taxon>Nematoda</taxon>
        <taxon>Chromadorea</taxon>
        <taxon>Rhabditida</taxon>
        <taxon>Rhabditina</taxon>
        <taxon>Diplogasteromorpha</taxon>
        <taxon>Diplogasteroidea</taxon>
        <taxon>Neodiplogasteridae</taxon>
        <taxon>Pristionchus</taxon>
    </lineage>
</organism>
<keyword evidence="5" id="KW-1185">Reference proteome</keyword>
<comment type="caution">
    <text evidence="3">The sequence shown here is derived from an EMBL/GenBank/DDBJ whole genome shotgun (WGS) entry which is preliminary data.</text>
</comment>
<proteinExistence type="predicted"/>
<feature type="region of interest" description="Disordered" evidence="1">
    <location>
        <begin position="1"/>
        <end position="54"/>
    </location>
</feature>
<protein>
    <recommendedName>
        <fullName evidence="2">DUF7869 domain-containing protein</fullName>
    </recommendedName>
</protein>
<evidence type="ECO:0000256" key="1">
    <source>
        <dbReference type="SAM" id="MobiDB-lite"/>
    </source>
</evidence>
<sequence length="383" mass="42644">MEDIGSGEGTVDQSHVEGEREGGGANSDDSQNGRGRSWMMGEEERGGGESVNGGEESFLQTRVFKEAFVKGTMKLHGKAGDVARRKLGLLTALEKLEARRAFHYEHISTERIITHSAFEVAANYPSSVIAFAADGFSKEKTKLPYKEKSKNDETVNRKDCFVTSLVMSIANVSPGETKTRSEKTAESKRLRELRSLHENMEAHPDSYTDDEKTDVEMQLQHFVDMDEAAASGYTFFNHDFLYPFGFGGVPQADALVSNILHVLQSDQVTLVPPCMVVVLDNASVNKSKHSLRAFGLLLELIPRLREVHLMFPSVGHTHNCVDGHFGRLCTLMKGENIGTPHDLARVFEKARTTKAHISFPYYQFSRLIDSSTDVHEFSFIGHQ</sequence>
<reference evidence="5" key="1">
    <citation type="submission" date="2022-10" db="EMBL/GenBank/DDBJ databases">
        <title>Genome assembly of Pristionchus species.</title>
        <authorList>
            <person name="Yoshida K."/>
            <person name="Sommer R.J."/>
        </authorList>
    </citation>
    <scope>NUCLEOTIDE SEQUENCE [LARGE SCALE GENOMIC DNA]</scope>
    <source>
        <strain evidence="4 5">RS5460</strain>
    </source>
</reference>
<dbReference type="EMBL" id="BTRK01000005">
    <property type="protein sequence ID" value="GMR53782.1"/>
    <property type="molecule type" value="Genomic_DNA"/>
</dbReference>
<dbReference type="InterPro" id="IPR057191">
    <property type="entry name" value="DUF7869"/>
</dbReference>
<evidence type="ECO:0000313" key="4">
    <source>
        <dbReference type="EMBL" id="GMR53783.1"/>
    </source>
</evidence>
<evidence type="ECO:0000259" key="2">
    <source>
        <dbReference type="Pfam" id="PF25273"/>
    </source>
</evidence>
<reference evidence="3" key="2">
    <citation type="submission" date="2023-06" db="EMBL/GenBank/DDBJ databases">
        <title>Genome assembly of Pristionchus species.</title>
        <authorList>
            <person name="Yoshida K."/>
            <person name="Sommer R.J."/>
        </authorList>
    </citation>
    <scope>NUCLEOTIDE SEQUENCE</scope>
    <source>
        <strain evidence="3">RS5460</strain>
    </source>
</reference>
<evidence type="ECO:0000313" key="5">
    <source>
        <dbReference type="Proteomes" id="UP001328107"/>
    </source>
</evidence>
<evidence type="ECO:0000313" key="3">
    <source>
        <dbReference type="EMBL" id="GMR53782.1"/>
    </source>
</evidence>
<name>A0AAN5D171_9BILA</name>